<comment type="caution">
    <text evidence="1">The sequence shown here is derived from an EMBL/GenBank/DDBJ whole genome shotgun (WGS) entry which is preliminary data.</text>
</comment>
<reference evidence="1 2" key="1">
    <citation type="submission" date="2024-09" db="EMBL/GenBank/DDBJ databases">
        <title>Genome sequencing and assembly of Phytophthora oleae, isolate VK10A, causative agent of rot of olive drupes.</title>
        <authorList>
            <person name="Conti Taguali S."/>
            <person name="Riolo M."/>
            <person name="La Spada F."/>
            <person name="Cacciola S.O."/>
            <person name="Dionisio G."/>
        </authorList>
    </citation>
    <scope>NUCLEOTIDE SEQUENCE [LARGE SCALE GENOMIC DNA]</scope>
    <source>
        <strain evidence="1 2">VK10A</strain>
    </source>
</reference>
<protein>
    <submittedName>
        <fullName evidence="1">Uncharacterized protein</fullName>
    </submittedName>
</protein>
<accession>A0ABD3F0L7</accession>
<dbReference type="Proteomes" id="UP001632037">
    <property type="component" value="Unassembled WGS sequence"/>
</dbReference>
<name>A0ABD3F0L7_9STRA</name>
<sequence length="269" mass="30949">MRLTGLRLKFANFGRNNCNRHPRNEIYHWLKLRRKTRLSHLPFISNSSILHELIRRCLLLGKPTRSLRTRICLDKNWSHRKKTLLDAREQKFRSVNEYIMARIQPSYSSDDRFETAAGDVCAVLYQTVEFPGVESPMQVHDAVLFSNHNAEISISERLGHATTRDDYECGKSSIHNARIVSTNNIGVSTEVNCVMFSQFFDGVAESFVCEPRGIIALESVDEDELYPYKSSERIRKDVSSAVVVTARYEKEESTGCLRQVPSHKVRLVR</sequence>
<evidence type="ECO:0000313" key="1">
    <source>
        <dbReference type="EMBL" id="KAL3660328.1"/>
    </source>
</evidence>
<evidence type="ECO:0000313" key="2">
    <source>
        <dbReference type="Proteomes" id="UP001632037"/>
    </source>
</evidence>
<keyword evidence="2" id="KW-1185">Reference proteome</keyword>
<proteinExistence type="predicted"/>
<dbReference type="EMBL" id="JBIMZQ010000041">
    <property type="protein sequence ID" value="KAL3660328.1"/>
    <property type="molecule type" value="Genomic_DNA"/>
</dbReference>
<gene>
    <name evidence="1" type="ORF">V7S43_014482</name>
</gene>
<organism evidence="1 2">
    <name type="scientific">Phytophthora oleae</name>
    <dbReference type="NCBI Taxonomy" id="2107226"/>
    <lineage>
        <taxon>Eukaryota</taxon>
        <taxon>Sar</taxon>
        <taxon>Stramenopiles</taxon>
        <taxon>Oomycota</taxon>
        <taxon>Peronosporomycetes</taxon>
        <taxon>Peronosporales</taxon>
        <taxon>Peronosporaceae</taxon>
        <taxon>Phytophthora</taxon>
    </lineage>
</organism>
<dbReference type="AlphaFoldDB" id="A0ABD3F0L7"/>